<proteinExistence type="predicted"/>
<evidence type="ECO:0000313" key="2">
    <source>
        <dbReference type="EMBL" id="AWM99294.1"/>
    </source>
</evidence>
<feature type="domain" description="Anthrax toxin edema factor central" evidence="1">
    <location>
        <begin position="88"/>
        <end position="252"/>
    </location>
</feature>
<dbReference type="GO" id="GO:0005576">
    <property type="term" value="C:extracellular region"/>
    <property type="evidence" value="ECO:0007669"/>
    <property type="project" value="InterPro"/>
</dbReference>
<dbReference type="EMBL" id="MF441492">
    <property type="protein sequence ID" value="AWM99294.1"/>
    <property type="molecule type" value="Genomic_DNA"/>
</dbReference>
<dbReference type="InterPro" id="IPR037017">
    <property type="entry name" value="Anthrax_toxin_edema_cen_sf"/>
</dbReference>
<dbReference type="InterPro" id="IPR005165">
    <property type="entry name" value="Anthrax_toxin_edema_cen"/>
</dbReference>
<dbReference type="SUPFAM" id="SSF81298">
    <property type="entry name" value="Adenylylcyclase toxin (the edema factor)"/>
    <property type="match status" value="1"/>
</dbReference>
<dbReference type="AlphaFoldDB" id="A0A2U8U9P6"/>
<name>A0A2U8U9P6_9GAMM</name>
<gene>
    <name evidence="2" type="primary">toxA</name>
</gene>
<sequence>MMKTKNFKADVISISQTNDSASSAKKFLDIKSVRHTSKSPIPSFGQARDYNIKTLCQTQNPISKLGLEAGNRTVNTLTPDFINAIGCKTGIVKAHLLPLQKVAADTQQIIAFRHVDGMSTGLIESGHPTKGFLIKGKSANHGPQAGNICFNQELSKLHNIKLSNVSEFYAQVNKYNKSVIECVKSGAAKVVKLSVSEQRLDFLKQQGIISYPSVSSSFIISSNGLEYVAIKNENGSYDINFKGEPLNVLADPKSEIPLTADYDLMFIAPETEKLELENADKLPVKMIHFDSVSEVYKKNYARHTSKDFTPKEFFKKEEETKGSYGEEIGNATPRIAKMIDVINQALVGDGFPVVHHNADSGSPATDPNTNYPITVFMPKGFSGYDSIHIIDNADKLKEFIQHAKDYGFHVPINPKWEANVAAVKKTSFHQAARVVSQMLSLVSAPPKER</sequence>
<dbReference type="Pfam" id="PF03497">
    <property type="entry name" value="Anthrax_toxA"/>
    <property type="match status" value="1"/>
</dbReference>
<protein>
    <submittedName>
        <fullName evidence="2">Adenylate cyclase toxin</fullName>
    </submittedName>
</protein>
<dbReference type="Gene3D" id="3.90.1760.10">
    <property type="entry name" value="Anthrax toxin, edema factor, central domain"/>
    <property type="match status" value="1"/>
</dbReference>
<reference evidence="2" key="1">
    <citation type="submission" date="2017-07" db="EMBL/GenBank/DDBJ databases">
        <title>Characterization of an novel Shewanella isolate with Vibrio-like virulence genes.</title>
        <authorList>
            <person name="Dailey F.E."/>
        </authorList>
    </citation>
    <scope>NUCLEOTIDE SEQUENCE</scope>
    <source>
        <strain evidence="2">WE21</strain>
    </source>
</reference>
<dbReference type="InterPro" id="IPR035099">
    <property type="entry name" value="Anthrax_toxin_C-terminal"/>
</dbReference>
<organism evidence="2">
    <name type="scientific">Shewanella baltica</name>
    <dbReference type="NCBI Taxonomy" id="62322"/>
    <lineage>
        <taxon>Bacteria</taxon>
        <taxon>Pseudomonadati</taxon>
        <taxon>Pseudomonadota</taxon>
        <taxon>Gammaproteobacteria</taxon>
        <taxon>Alteromonadales</taxon>
        <taxon>Shewanellaceae</taxon>
        <taxon>Shewanella</taxon>
    </lineage>
</organism>
<dbReference type="GO" id="GO:0008294">
    <property type="term" value="F:calcium- and calmodulin-responsive adenylate cyclase activity"/>
    <property type="evidence" value="ECO:0007669"/>
    <property type="project" value="InterPro"/>
</dbReference>
<accession>A0A2U8U9P6</accession>
<evidence type="ECO:0000259" key="1">
    <source>
        <dbReference type="Pfam" id="PF03497"/>
    </source>
</evidence>